<gene>
    <name evidence="1" type="ORF">PoB_003029400</name>
</gene>
<accession>A0AAV4ABH3</accession>
<dbReference type="SUPFAM" id="SSF52025">
    <property type="entry name" value="PA domain"/>
    <property type="match status" value="1"/>
</dbReference>
<dbReference type="SUPFAM" id="SSF53187">
    <property type="entry name" value="Zn-dependent exopeptidases"/>
    <property type="match status" value="1"/>
</dbReference>
<dbReference type="GO" id="GO:0004180">
    <property type="term" value="F:carboxypeptidase activity"/>
    <property type="evidence" value="ECO:0007669"/>
    <property type="project" value="TreeGrafter"/>
</dbReference>
<reference evidence="1 2" key="1">
    <citation type="journal article" date="2021" name="Elife">
        <title>Chloroplast acquisition without the gene transfer in kleptoplastic sea slugs, Plakobranchus ocellatus.</title>
        <authorList>
            <person name="Maeda T."/>
            <person name="Takahashi S."/>
            <person name="Yoshida T."/>
            <person name="Shimamura S."/>
            <person name="Takaki Y."/>
            <person name="Nagai Y."/>
            <person name="Toyoda A."/>
            <person name="Suzuki Y."/>
            <person name="Arimoto A."/>
            <person name="Ishii H."/>
            <person name="Satoh N."/>
            <person name="Nishiyama T."/>
            <person name="Hasebe M."/>
            <person name="Maruyama T."/>
            <person name="Minagawa J."/>
            <person name="Obokata J."/>
            <person name="Shigenobu S."/>
        </authorList>
    </citation>
    <scope>NUCLEOTIDE SEQUENCE [LARGE SCALE GENOMIC DNA]</scope>
</reference>
<sequence length="266" mass="29563">MATEFWDSRGMILLDILPKGESVNADRYCETLDRLRHAVRRKRPGLLRREVVLQHNNATPTRQNAQRNGLNVTDIAQANGALGVIMYTDPAEFTGMRSGDTRVYPDTWWLPPDGVQRGTVFTGEGDPLTPGYPANDLAYRYKESDVSLPRIPSHAIGYGAAEKIMRHLGGMEVPSDSDWQGGMNVTYRTGPGFLDTAWYVLLGNHRDAWIYGALDPSTGTAAMLEIARVMGNLAKTGMVLINNRAGVKRKFESRIQVKIRMALKVT</sequence>
<dbReference type="PANTHER" id="PTHR10404:SF46">
    <property type="entry name" value="VACUOLAR PROTEIN SORTING-ASSOCIATED PROTEIN 70"/>
    <property type="match status" value="1"/>
</dbReference>
<dbReference type="EMBL" id="BLXT01003731">
    <property type="protein sequence ID" value="GFO03789.1"/>
    <property type="molecule type" value="Genomic_DNA"/>
</dbReference>
<keyword evidence="2" id="KW-1185">Reference proteome</keyword>
<protein>
    <submittedName>
        <fullName evidence="1">N-acetylated-alpha-linked acidic dipeptidase 2</fullName>
    </submittedName>
</protein>
<dbReference type="PANTHER" id="PTHR10404">
    <property type="entry name" value="N-ACETYLATED-ALPHA-LINKED ACIDIC DIPEPTIDASE"/>
    <property type="match status" value="1"/>
</dbReference>
<dbReference type="Proteomes" id="UP000735302">
    <property type="component" value="Unassembled WGS sequence"/>
</dbReference>
<evidence type="ECO:0000313" key="1">
    <source>
        <dbReference type="EMBL" id="GFO03789.1"/>
    </source>
</evidence>
<dbReference type="InterPro" id="IPR039373">
    <property type="entry name" value="Peptidase_M28B"/>
</dbReference>
<dbReference type="AlphaFoldDB" id="A0AAV4ABH3"/>
<name>A0AAV4ABH3_9GAST</name>
<dbReference type="InterPro" id="IPR001888">
    <property type="entry name" value="Transposase_1"/>
</dbReference>
<dbReference type="Gene3D" id="3.50.30.30">
    <property type="match status" value="1"/>
</dbReference>
<organism evidence="1 2">
    <name type="scientific">Plakobranchus ocellatus</name>
    <dbReference type="NCBI Taxonomy" id="259542"/>
    <lineage>
        <taxon>Eukaryota</taxon>
        <taxon>Metazoa</taxon>
        <taxon>Spiralia</taxon>
        <taxon>Lophotrochozoa</taxon>
        <taxon>Mollusca</taxon>
        <taxon>Gastropoda</taxon>
        <taxon>Heterobranchia</taxon>
        <taxon>Euthyneura</taxon>
        <taxon>Panpulmonata</taxon>
        <taxon>Sacoglossa</taxon>
        <taxon>Placobranchoidea</taxon>
        <taxon>Plakobranchidae</taxon>
        <taxon>Plakobranchus</taxon>
    </lineage>
</organism>
<evidence type="ECO:0000313" key="2">
    <source>
        <dbReference type="Proteomes" id="UP000735302"/>
    </source>
</evidence>
<dbReference type="InterPro" id="IPR046450">
    <property type="entry name" value="PA_dom_sf"/>
</dbReference>
<proteinExistence type="predicted"/>
<comment type="caution">
    <text evidence="1">The sequence shown here is derived from an EMBL/GenBank/DDBJ whole genome shotgun (WGS) entry which is preliminary data.</text>
</comment>
<dbReference type="Pfam" id="PF01359">
    <property type="entry name" value="Transposase_1"/>
    <property type="match status" value="1"/>
</dbReference>